<sequence length="784" mass="90839">MKWFQACRGKTKKVDDEVEQVFQSRKLKKTPGKRTTYVRFKRDSQQPEIGPEINERVKWAANNRAPTHCTSDYMKIAQKMMQTAQATVGAENKSISSNEDSEDEYEDGGEVFDMPLQHAQEERKRHRKTVLKSVGVDINKNIIHDFQRVQITGQRDVTEKDYKTASGLILDALRLREKYMAMAGQSYHPTTARWLRRVEGGKPEQHYESITAERNFSVDGNYEQPYLGDWEQSIKPNLNWSFKMRNGTLEIYSSEEDMEIGAASDDFIYPDVHEFVEDQAMVMAMMANGPCKTFCYERLTYLEGKFKLHDLLNGSAEKTSQKECAHRDFYNCRKVDTHIHASACMNQKHLLKFIKKTLEEDADRKVCIDKSTGEELTLSEVFSQLNVNAYDLTVDSLDCHADRNIYHRFDNFNAKYNPMGVGLLREIYIKTNNFIQGEYFAEIIKEMMRDLESQKYVFAELRLSVYGVAYNEFSDLAKWAVNHNVYSPHVRWLIQVPRIYDIISKSGKIKNFGEYLHNVFTPVLEASINPKDNPELAKFLEHVSGFDSVDDESKAESHFFSNDTPNPENWTKRENPPYSYYQWYMFANISVINQVRKSRGMNTFNLRPHCGEAGAFHHLCTAFLVAENIAHGLNLKKVPVMEYLYYLAQVGICMSPLSNNHLFLDYQKSPFECYLRRGLNISLSTDDPLQFHFTKEPLMEEYSIAAQVWKLAGVDMCEIARNSCYHSGFDQKTKAYWLGENFNSEGINGNDPRKTNVPDIRLQYRYETLVGELDHALNPMMPKK</sequence>
<evidence type="ECO:0000256" key="9">
    <source>
        <dbReference type="PIRNR" id="PIRNR001251"/>
    </source>
</evidence>
<dbReference type="PANTHER" id="PTHR11359:SF0">
    <property type="entry name" value="AMP DEAMINASE"/>
    <property type="match status" value="1"/>
</dbReference>
<comment type="function">
    <text evidence="8">AMP deaminase plays a critical role in energy metabolism. Catalyzes the deamination of AMP to IMP and plays an important role in the purine nucleotide cycle.</text>
</comment>
<dbReference type="GO" id="GO:0046872">
    <property type="term" value="F:metal ion binding"/>
    <property type="evidence" value="ECO:0007669"/>
    <property type="project" value="UniProtKB-KW"/>
</dbReference>
<evidence type="ECO:0000256" key="7">
    <source>
        <dbReference type="ARBA" id="ARBA00023080"/>
    </source>
</evidence>
<evidence type="ECO:0000256" key="5">
    <source>
        <dbReference type="ARBA" id="ARBA00022801"/>
    </source>
</evidence>
<evidence type="ECO:0000256" key="1">
    <source>
        <dbReference type="ARBA" id="ARBA00001947"/>
    </source>
</evidence>
<dbReference type="GO" id="GO:0005829">
    <property type="term" value="C:cytosol"/>
    <property type="evidence" value="ECO:0007669"/>
    <property type="project" value="TreeGrafter"/>
</dbReference>
<dbReference type="Gene3D" id="3.20.20.140">
    <property type="entry name" value="Metal-dependent hydrolases"/>
    <property type="match status" value="1"/>
</dbReference>
<name>E4X067_OIKDI</name>
<keyword evidence="12" id="KW-1185">Reference proteome</keyword>
<dbReference type="FunFam" id="3.20.20.140:FF:000035">
    <property type="entry name" value="Probable amp deaminase"/>
    <property type="match status" value="1"/>
</dbReference>
<keyword evidence="7" id="KW-0546">Nucleotide metabolism</keyword>
<evidence type="ECO:0000256" key="4">
    <source>
        <dbReference type="ARBA" id="ARBA00022723"/>
    </source>
</evidence>
<keyword evidence="5 9" id="KW-0378">Hydrolase</keyword>
<proteinExistence type="inferred from homology"/>
<dbReference type="PROSITE" id="PS00485">
    <property type="entry name" value="A_DEAMINASE"/>
    <property type="match status" value="1"/>
</dbReference>
<evidence type="ECO:0000256" key="3">
    <source>
        <dbReference type="ARBA" id="ARBA00006676"/>
    </source>
</evidence>
<dbReference type="InterPro" id="IPR006650">
    <property type="entry name" value="A/AMP_deam_AS"/>
</dbReference>
<keyword evidence="6" id="KW-0862">Zinc</keyword>
<accession>E4X067</accession>
<organism evidence="11">
    <name type="scientific">Oikopleura dioica</name>
    <name type="common">Tunicate</name>
    <dbReference type="NCBI Taxonomy" id="34765"/>
    <lineage>
        <taxon>Eukaryota</taxon>
        <taxon>Metazoa</taxon>
        <taxon>Chordata</taxon>
        <taxon>Tunicata</taxon>
        <taxon>Appendicularia</taxon>
        <taxon>Copelata</taxon>
        <taxon>Oikopleuridae</taxon>
        <taxon>Oikopleura</taxon>
    </lineage>
</organism>
<dbReference type="InParanoid" id="E4X067"/>
<comment type="cofactor">
    <cofactor evidence="1 9">
        <name>Zn(2+)</name>
        <dbReference type="ChEBI" id="CHEBI:29105"/>
    </cofactor>
</comment>
<gene>
    <name evidence="11" type="ORF">GSOID_T00015097001</name>
</gene>
<dbReference type="Gene3D" id="4.10.800.20">
    <property type="match status" value="1"/>
</dbReference>
<dbReference type="Pfam" id="PF19326">
    <property type="entry name" value="AMP_deaminase"/>
    <property type="match status" value="1"/>
</dbReference>
<dbReference type="UniPathway" id="UPA00591">
    <property type="reaction ID" value="UER00663"/>
</dbReference>
<dbReference type="GO" id="GO:0097009">
    <property type="term" value="P:energy homeostasis"/>
    <property type="evidence" value="ECO:0007669"/>
    <property type="project" value="UniProtKB-ARBA"/>
</dbReference>
<comment type="catalytic activity">
    <reaction evidence="9">
        <text>AMP + H2O + H(+) = IMP + NH4(+)</text>
        <dbReference type="Rhea" id="RHEA:14777"/>
        <dbReference type="ChEBI" id="CHEBI:15377"/>
        <dbReference type="ChEBI" id="CHEBI:15378"/>
        <dbReference type="ChEBI" id="CHEBI:28938"/>
        <dbReference type="ChEBI" id="CHEBI:58053"/>
        <dbReference type="ChEBI" id="CHEBI:456215"/>
        <dbReference type="EC" id="3.5.4.6"/>
    </reaction>
</comment>
<dbReference type="FunCoup" id="E4X067">
    <property type="interactions" value="130"/>
</dbReference>
<dbReference type="GO" id="GO:0003876">
    <property type="term" value="F:AMP deaminase activity"/>
    <property type="evidence" value="ECO:0007669"/>
    <property type="project" value="UniProtKB-EC"/>
</dbReference>
<evidence type="ECO:0000313" key="11">
    <source>
        <dbReference type="EMBL" id="CBY23165.1"/>
    </source>
</evidence>
<dbReference type="OrthoDB" id="1723809at2759"/>
<dbReference type="Proteomes" id="UP000001307">
    <property type="component" value="Unassembled WGS sequence"/>
</dbReference>
<keyword evidence="4 9" id="KW-0479">Metal-binding</keyword>
<comment type="similarity">
    <text evidence="3 9">Belongs to the metallo-dependent hydrolases superfamily. Adenosine and AMP deaminases family.</text>
</comment>
<dbReference type="GO" id="GO:0046033">
    <property type="term" value="P:AMP metabolic process"/>
    <property type="evidence" value="ECO:0007669"/>
    <property type="project" value="TreeGrafter"/>
</dbReference>
<dbReference type="GO" id="GO:0032264">
    <property type="term" value="P:IMP salvage"/>
    <property type="evidence" value="ECO:0007669"/>
    <property type="project" value="UniProtKB-UniPathway"/>
</dbReference>
<evidence type="ECO:0000256" key="2">
    <source>
        <dbReference type="ARBA" id="ARBA00004955"/>
    </source>
</evidence>
<reference evidence="11" key="1">
    <citation type="journal article" date="2010" name="Science">
        <title>Plasticity of animal genome architecture unmasked by rapid evolution of a pelagic tunicate.</title>
        <authorList>
            <person name="Denoeud F."/>
            <person name="Henriet S."/>
            <person name="Mungpakdee S."/>
            <person name="Aury J.M."/>
            <person name="Da Silva C."/>
            <person name="Brinkmann H."/>
            <person name="Mikhaleva J."/>
            <person name="Olsen L.C."/>
            <person name="Jubin C."/>
            <person name="Canestro C."/>
            <person name="Bouquet J.M."/>
            <person name="Danks G."/>
            <person name="Poulain J."/>
            <person name="Campsteijn C."/>
            <person name="Adamski M."/>
            <person name="Cross I."/>
            <person name="Yadetie F."/>
            <person name="Muffato M."/>
            <person name="Louis A."/>
            <person name="Butcher S."/>
            <person name="Tsagkogeorga G."/>
            <person name="Konrad A."/>
            <person name="Singh S."/>
            <person name="Jensen M.F."/>
            <person name="Cong E.H."/>
            <person name="Eikeseth-Otteraa H."/>
            <person name="Noel B."/>
            <person name="Anthouard V."/>
            <person name="Porcel B.M."/>
            <person name="Kachouri-Lafond R."/>
            <person name="Nishino A."/>
            <person name="Ugolini M."/>
            <person name="Chourrout P."/>
            <person name="Nishida H."/>
            <person name="Aasland R."/>
            <person name="Huzurbazar S."/>
            <person name="Westhof E."/>
            <person name="Delsuc F."/>
            <person name="Lehrach H."/>
            <person name="Reinhardt R."/>
            <person name="Weissenbach J."/>
            <person name="Roy S.W."/>
            <person name="Artiguenave F."/>
            <person name="Postlethwait J.H."/>
            <person name="Manak J.R."/>
            <person name="Thompson E.M."/>
            <person name="Jaillon O."/>
            <person name="Du Pasquier L."/>
            <person name="Boudinot P."/>
            <person name="Liberles D.A."/>
            <person name="Volff J.N."/>
            <person name="Philippe H."/>
            <person name="Lenhard B."/>
            <person name="Roest Crollius H."/>
            <person name="Wincker P."/>
            <person name="Chourrout D."/>
        </authorList>
    </citation>
    <scope>NUCLEOTIDE SEQUENCE [LARGE SCALE GENOMIC DNA]</scope>
</reference>
<dbReference type="InterPro" id="IPR032466">
    <property type="entry name" value="Metal_Hydrolase"/>
</dbReference>
<dbReference type="PANTHER" id="PTHR11359">
    <property type="entry name" value="AMP DEAMINASE"/>
    <property type="match status" value="1"/>
</dbReference>
<dbReference type="EC" id="3.5.4.6" evidence="9"/>
<dbReference type="FunFam" id="4.10.800.20:FF:000001">
    <property type="entry name" value="AMP deaminase"/>
    <property type="match status" value="1"/>
</dbReference>
<protein>
    <recommendedName>
        <fullName evidence="9">AMP deaminase</fullName>
        <ecNumber evidence="9">3.5.4.6</ecNumber>
    </recommendedName>
</protein>
<evidence type="ECO:0000256" key="6">
    <source>
        <dbReference type="ARBA" id="ARBA00022833"/>
    </source>
</evidence>
<dbReference type="EMBL" id="FN653020">
    <property type="protein sequence ID" value="CBY23165.1"/>
    <property type="molecule type" value="Genomic_DNA"/>
</dbReference>
<feature type="region of interest" description="Disordered" evidence="10">
    <location>
        <begin position="87"/>
        <end position="106"/>
    </location>
</feature>
<dbReference type="NCBIfam" id="TIGR01429">
    <property type="entry name" value="AMP_deaminase"/>
    <property type="match status" value="1"/>
</dbReference>
<dbReference type="AlphaFoldDB" id="E4X067"/>
<dbReference type="PIRSF" id="PIRSF001251">
    <property type="entry name" value="AMP_deaminase_met"/>
    <property type="match status" value="1"/>
</dbReference>
<dbReference type="InterPro" id="IPR006329">
    <property type="entry name" value="AMPD"/>
</dbReference>
<evidence type="ECO:0000256" key="10">
    <source>
        <dbReference type="SAM" id="MobiDB-lite"/>
    </source>
</evidence>
<dbReference type="SUPFAM" id="SSF51556">
    <property type="entry name" value="Metallo-dependent hydrolases"/>
    <property type="match status" value="1"/>
</dbReference>
<comment type="pathway">
    <text evidence="2">Purine metabolism; IMP biosynthesis via salvage pathway; IMP from AMP: step 1/1.</text>
</comment>
<evidence type="ECO:0000313" key="12">
    <source>
        <dbReference type="Proteomes" id="UP000001307"/>
    </source>
</evidence>
<evidence type="ECO:0000256" key="8">
    <source>
        <dbReference type="ARBA" id="ARBA00054146"/>
    </source>
</evidence>